<evidence type="ECO:0000313" key="15">
    <source>
        <dbReference type="EMBL" id="GAA1113608.1"/>
    </source>
</evidence>
<keyword evidence="2 10" id="KW-0436">Ligase</keyword>
<dbReference type="EC" id="6.3.2.10" evidence="10 11"/>
<dbReference type="Pfam" id="PF02875">
    <property type="entry name" value="Mur_ligase_C"/>
    <property type="match status" value="1"/>
</dbReference>
<evidence type="ECO:0000256" key="10">
    <source>
        <dbReference type="HAMAP-Rule" id="MF_02019"/>
    </source>
</evidence>
<sequence length="457" mass="46109">MQPMTLALIAEVVDGRLDQVPDPAAVVDGPLVVDSRRIVPGALFVAFAGEHVDGHDYAAAAVAAGAAGVLGSRPCGAPTVLVDDVMEALAKLTRWQSARMPGVTRIGVTGSSGKTSTKDLFAQTLSRAGATSATAGSQNNEIGVPLTVAACPPDTKFLILEMGARGAGHLTHLTDMVPLHVAVVLNVGAAHAGEFGSKEDTAKAKGELVASLAADGLAVLNADDPLVAPMAARTTARVLFFGRAEAAQIRATDVTLDPDGRAHFVLTTPAGQAPVALQLLGEHHVSNALAVAAVAHHIGMAPAEIAAALGDAIAATGSRMQRHDRPDGVTVIDDAYNANPDSTAAALRALAAMRGERRTVAVLGEMRELGAAAAAEHRAIGALAAELGTSVVVAIGDQDAAALAAGAENGGAETHLVPDRAAATSLLEKLLRPGDLVIVKASLSAGLQALVKDLVAA</sequence>
<dbReference type="Pfam" id="PF08245">
    <property type="entry name" value="Mur_ligase_M"/>
    <property type="match status" value="1"/>
</dbReference>
<comment type="catalytic activity">
    <reaction evidence="10 11">
        <text>D-alanyl-D-alanine + UDP-N-acetyl-alpha-D-muramoyl-L-alanyl-gamma-D-glutamyl-meso-2,6-diaminopimelate + ATP = UDP-N-acetyl-alpha-D-muramoyl-L-alanyl-gamma-D-glutamyl-meso-2,6-diaminopimeloyl-D-alanyl-D-alanine + ADP + phosphate + H(+)</text>
        <dbReference type="Rhea" id="RHEA:28374"/>
        <dbReference type="ChEBI" id="CHEBI:15378"/>
        <dbReference type="ChEBI" id="CHEBI:30616"/>
        <dbReference type="ChEBI" id="CHEBI:43474"/>
        <dbReference type="ChEBI" id="CHEBI:57822"/>
        <dbReference type="ChEBI" id="CHEBI:61386"/>
        <dbReference type="ChEBI" id="CHEBI:83905"/>
        <dbReference type="ChEBI" id="CHEBI:456216"/>
        <dbReference type="EC" id="6.3.2.10"/>
    </reaction>
</comment>
<evidence type="ECO:0000259" key="13">
    <source>
        <dbReference type="Pfam" id="PF02875"/>
    </source>
</evidence>
<dbReference type="InterPro" id="IPR005863">
    <property type="entry name" value="UDP-N-AcMur_synth"/>
</dbReference>
<evidence type="ECO:0000256" key="8">
    <source>
        <dbReference type="ARBA" id="ARBA00023306"/>
    </source>
</evidence>
<comment type="pathway">
    <text evidence="10 11">Cell wall biogenesis; peptidoglycan biosynthesis.</text>
</comment>
<dbReference type="EMBL" id="BAAALD010000089">
    <property type="protein sequence ID" value="GAA1113608.1"/>
    <property type="molecule type" value="Genomic_DNA"/>
</dbReference>
<reference evidence="15 16" key="1">
    <citation type="journal article" date="2019" name="Int. J. Syst. Evol. Microbiol.">
        <title>The Global Catalogue of Microorganisms (GCM) 10K type strain sequencing project: providing services to taxonomists for standard genome sequencing and annotation.</title>
        <authorList>
            <consortium name="The Broad Institute Genomics Platform"/>
            <consortium name="The Broad Institute Genome Sequencing Center for Infectious Disease"/>
            <person name="Wu L."/>
            <person name="Ma J."/>
        </authorList>
    </citation>
    <scope>NUCLEOTIDE SEQUENCE [LARGE SCALE GENOMIC DNA]</scope>
    <source>
        <strain evidence="15 16">JCM 13002</strain>
    </source>
</reference>
<comment type="subcellular location">
    <subcellularLocation>
        <location evidence="10 11">Cytoplasm</location>
    </subcellularLocation>
</comment>
<dbReference type="InterPro" id="IPR051046">
    <property type="entry name" value="MurCDEF_CellWall_CoF430Synth"/>
</dbReference>
<feature type="binding site" evidence="10">
    <location>
        <begin position="110"/>
        <end position="116"/>
    </location>
    <ligand>
        <name>ATP</name>
        <dbReference type="ChEBI" id="CHEBI:30616"/>
    </ligand>
</feature>
<dbReference type="PANTHER" id="PTHR43024:SF1">
    <property type="entry name" value="UDP-N-ACETYLMURAMOYL-TRIPEPTIDE--D-ALANYL-D-ALANINE LIGASE"/>
    <property type="match status" value="1"/>
</dbReference>
<evidence type="ECO:0000256" key="3">
    <source>
        <dbReference type="ARBA" id="ARBA00022618"/>
    </source>
</evidence>
<dbReference type="InterPro" id="IPR013221">
    <property type="entry name" value="Mur_ligase_cen"/>
</dbReference>
<keyword evidence="7 10" id="KW-0573">Peptidoglycan synthesis</keyword>
<dbReference type="Gene3D" id="3.40.1190.10">
    <property type="entry name" value="Mur-like, catalytic domain"/>
    <property type="match status" value="1"/>
</dbReference>
<evidence type="ECO:0000256" key="9">
    <source>
        <dbReference type="ARBA" id="ARBA00023316"/>
    </source>
</evidence>
<dbReference type="SUPFAM" id="SSF53623">
    <property type="entry name" value="MurD-like peptide ligases, catalytic domain"/>
    <property type="match status" value="1"/>
</dbReference>
<keyword evidence="1 10" id="KW-0963">Cytoplasm</keyword>
<evidence type="ECO:0000256" key="7">
    <source>
        <dbReference type="ARBA" id="ARBA00022984"/>
    </source>
</evidence>
<evidence type="ECO:0000313" key="16">
    <source>
        <dbReference type="Proteomes" id="UP001499987"/>
    </source>
</evidence>
<feature type="domain" description="Mur ligase N-terminal catalytic" evidence="12">
    <location>
        <begin position="33"/>
        <end position="75"/>
    </location>
</feature>
<evidence type="ECO:0000256" key="5">
    <source>
        <dbReference type="ARBA" id="ARBA00022840"/>
    </source>
</evidence>
<comment type="function">
    <text evidence="10 11">Involved in cell wall formation. Catalyzes the final step in the synthesis of UDP-N-acetylmuramoyl-pentapeptide, the precursor of murein.</text>
</comment>
<keyword evidence="9 10" id="KW-0961">Cell wall biogenesis/degradation</keyword>
<keyword evidence="16" id="KW-1185">Reference proteome</keyword>
<dbReference type="InterPro" id="IPR036565">
    <property type="entry name" value="Mur-like_cat_sf"/>
</dbReference>
<dbReference type="HAMAP" id="MF_02019">
    <property type="entry name" value="MurF"/>
    <property type="match status" value="1"/>
</dbReference>
<dbReference type="Pfam" id="PF01225">
    <property type="entry name" value="Mur_ligase"/>
    <property type="match status" value="1"/>
</dbReference>
<dbReference type="SUPFAM" id="SSF53244">
    <property type="entry name" value="MurD-like peptide ligases, peptide-binding domain"/>
    <property type="match status" value="1"/>
</dbReference>
<dbReference type="InterPro" id="IPR036615">
    <property type="entry name" value="Mur_ligase_C_dom_sf"/>
</dbReference>
<dbReference type="Gene3D" id="3.90.190.20">
    <property type="entry name" value="Mur ligase, C-terminal domain"/>
    <property type="match status" value="1"/>
</dbReference>
<dbReference type="SUPFAM" id="SSF63418">
    <property type="entry name" value="MurE/MurF N-terminal domain"/>
    <property type="match status" value="1"/>
</dbReference>
<keyword evidence="5 10" id="KW-0067">ATP-binding</keyword>
<dbReference type="PANTHER" id="PTHR43024">
    <property type="entry name" value="UDP-N-ACETYLMURAMOYL-TRIPEPTIDE--D-ALANYL-D-ALANINE LIGASE"/>
    <property type="match status" value="1"/>
</dbReference>
<feature type="domain" description="Mur ligase central" evidence="14">
    <location>
        <begin position="108"/>
        <end position="295"/>
    </location>
</feature>
<dbReference type="RefSeq" id="WP_344627103.1">
    <property type="nucleotide sequence ID" value="NZ_BAAALD010000089.1"/>
</dbReference>
<evidence type="ECO:0000259" key="14">
    <source>
        <dbReference type="Pfam" id="PF08245"/>
    </source>
</evidence>
<dbReference type="Gene3D" id="3.40.1390.10">
    <property type="entry name" value="MurE/MurF, N-terminal domain"/>
    <property type="match status" value="1"/>
</dbReference>
<comment type="similarity">
    <text evidence="10">Belongs to the MurCDEF family. MurF subfamily.</text>
</comment>
<keyword evidence="8 10" id="KW-0131">Cell cycle</keyword>
<dbReference type="NCBIfam" id="TIGR01143">
    <property type="entry name" value="murF"/>
    <property type="match status" value="1"/>
</dbReference>
<dbReference type="GO" id="GO:0016874">
    <property type="term" value="F:ligase activity"/>
    <property type="evidence" value="ECO:0007669"/>
    <property type="project" value="UniProtKB-KW"/>
</dbReference>
<comment type="caution">
    <text evidence="15">The sequence shown here is derived from an EMBL/GenBank/DDBJ whole genome shotgun (WGS) entry which is preliminary data.</text>
</comment>
<accession>A0ABN1U2C6</accession>
<keyword evidence="6 10" id="KW-0133">Cell shape</keyword>
<gene>
    <name evidence="10" type="primary">murF</name>
    <name evidence="15" type="ORF">GCM10009663_63000</name>
</gene>
<dbReference type="InterPro" id="IPR004101">
    <property type="entry name" value="Mur_ligase_C"/>
</dbReference>
<protein>
    <recommendedName>
        <fullName evidence="10 11">UDP-N-acetylmuramoyl-tripeptide--D-alanyl-D-alanine ligase</fullName>
        <ecNumber evidence="10 11">6.3.2.10</ecNumber>
    </recommendedName>
    <alternativeName>
        <fullName evidence="10">D-alanyl-D-alanine-adding enzyme</fullName>
    </alternativeName>
</protein>
<evidence type="ECO:0000256" key="11">
    <source>
        <dbReference type="RuleBase" id="RU004136"/>
    </source>
</evidence>
<evidence type="ECO:0000256" key="1">
    <source>
        <dbReference type="ARBA" id="ARBA00022490"/>
    </source>
</evidence>
<evidence type="ECO:0000259" key="12">
    <source>
        <dbReference type="Pfam" id="PF01225"/>
    </source>
</evidence>
<evidence type="ECO:0000256" key="4">
    <source>
        <dbReference type="ARBA" id="ARBA00022741"/>
    </source>
</evidence>
<dbReference type="Proteomes" id="UP001499987">
    <property type="component" value="Unassembled WGS sequence"/>
</dbReference>
<keyword evidence="3 10" id="KW-0132">Cell division</keyword>
<dbReference type="InterPro" id="IPR000713">
    <property type="entry name" value="Mur_ligase_N"/>
</dbReference>
<proteinExistence type="inferred from homology"/>
<dbReference type="InterPro" id="IPR035911">
    <property type="entry name" value="MurE/MurF_N"/>
</dbReference>
<organism evidence="15 16">
    <name type="scientific">Kitasatospora arboriphila</name>
    <dbReference type="NCBI Taxonomy" id="258052"/>
    <lineage>
        <taxon>Bacteria</taxon>
        <taxon>Bacillati</taxon>
        <taxon>Actinomycetota</taxon>
        <taxon>Actinomycetes</taxon>
        <taxon>Kitasatosporales</taxon>
        <taxon>Streptomycetaceae</taxon>
        <taxon>Kitasatospora</taxon>
    </lineage>
</organism>
<name>A0ABN1U2C6_9ACTN</name>
<keyword evidence="4 10" id="KW-0547">Nucleotide-binding</keyword>
<evidence type="ECO:0000256" key="2">
    <source>
        <dbReference type="ARBA" id="ARBA00022598"/>
    </source>
</evidence>
<evidence type="ECO:0000256" key="6">
    <source>
        <dbReference type="ARBA" id="ARBA00022960"/>
    </source>
</evidence>
<feature type="domain" description="Mur ligase C-terminal" evidence="13">
    <location>
        <begin position="319"/>
        <end position="442"/>
    </location>
</feature>